<evidence type="ECO:0000256" key="10">
    <source>
        <dbReference type="SAM" id="SignalP"/>
    </source>
</evidence>
<protein>
    <submittedName>
        <fullName evidence="12">Leishmanolysin family protein</fullName>
    </submittedName>
</protein>
<dbReference type="GO" id="GO:0046872">
    <property type="term" value="F:metal ion binding"/>
    <property type="evidence" value="ECO:0007669"/>
    <property type="project" value="UniProtKB-KW"/>
</dbReference>
<dbReference type="GO" id="GO:0007155">
    <property type="term" value="P:cell adhesion"/>
    <property type="evidence" value="ECO:0007669"/>
    <property type="project" value="InterPro"/>
</dbReference>
<evidence type="ECO:0000256" key="7">
    <source>
        <dbReference type="PIRSR" id="PIRSR601577-1"/>
    </source>
</evidence>
<keyword evidence="9" id="KW-1015">Disulfide bond</keyword>
<evidence type="ECO:0000256" key="2">
    <source>
        <dbReference type="ARBA" id="ARBA00022670"/>
    </source>
</evidence>
<feature type="disulfide bond" evidence="9">
    <location>
        <begin position="501"/>
        <end position="511"/>
    </location>
</feature>
<keyword evidence="9" id="KW-0245">EGF-like domain</keyword>
<dbReference type="RefSeq" id="XP_001024633.1">
    <property type="nucleotide sequence ID" value="XM_001024633.1"/>
</dbReference>
<keyword evidence="13" id="KW-1185">Reference proteome</keyword>
<evidence type="ECO:0000256" key="6">
    <source>
        <dbReference type="ARBA" id="ARBA00023049"/>
    </source>
</evidence>
<evidence type="ECO:0000256" key="4">
    <source>
        <dbReference type="ARBA" id="ARBA00022801"/>
    </source>
</evidence>
<feature type="domain" description="EGF-like" evidence="11">
    <location>
        <begin position="497"/>
        <end position="528"/>
    </location>
</feature>
<feature type="chain" id="PRO_5003712388" evidence="10">
    <location>
        <begin position="22"/>
        <end position="966"/>
    </location>
</feature>
<dbReference type="eggNOG" id="KOG3525">
    <property type="taxonomic scope" value="Eukaryota"/>
</dbReference>
<dbReference type="SMART" id="SM00261">
    <property type="entry name" value="FU"/>
    <property type="match status" value="6"/>
</dbReference>
<evidence type="ECO:0000256" key="5">
    <source>
        <dbReference type="ARBA" id="ARBA00022833"/>
    </source>
</evidence>
<keyword evidence="10" id="KW-0732">Signal</keyword>
<dbReference type="GeneID" id="7840115"/>
<gene>
    <name evidence="12" type="ORF">TTHERM_00302090</name>
</gene>
<evidence type="ECO:0000256" key="3">
    <source>
        <dbReference type="ARBA" id="ARBA00022723"/>
    </source>
</evidence>
<dbReference type="SUPFAM" id="SSF55486">
    <property type="entry name" value="Metalloproteases ('zincins'), catalytic domain"/>
    <property type="match status" value="1"/>
</dbReference>
<comment type="similarity">
    <text evidence="1">Belongs to the peptidase M8 family.</text>
</comment>
<dbReference type="SMART" id="SM00181">
    <property type="entry name" value="EGF"/>
    <property type="match status" value="8"/>
</dbReference>
<accession>I7MIG4</accession>
<dbReference type="eggNOG" id="KOG2556">
    <property type="taxonomic scope" value="Eukaryota"/>
</dbReference>
<proteinExistence type="inferred from homology"/>
<dbReference type="SUPFAM" id="SSF57184">
    <property type="entry name" value="Growth factor receptor domain"/>
    <property type="match status" value="3"/>
</dbReference>
<dbReference type="KEGG" id="tet:TTHERM_00302090"/>
<evidence type="ECO:0000259" key="11">
    <source>
        <dbReference type="PROSITE" id="PS50026"/>
    </source>
</evidence>
<feature type="binding site" evidence="8">
    <location>
        <position position="203"/>
    </location>
    <ligand>
        <name>Zn(2+)</name>
        <dbReference type="ChEBI" id="CHEBI:29105"/>
        <note>catalytic</note>
    </ligand>
</feature>
<keyword evidence="5 8" id="KW-0862">Zinc</keyword>
<dbReference type="AlphaFoldDB" id="I7MIG4"/>
<evidence type="ECO:0000256" key="9">
    <source>
        <dbReference type="PROSITE-ProRule" id="PRU00076"/>
    </source>
</evidence>
<organism evidence="12 13">
    <name type="scientific">Tetrahymena thermophila (strain SB210)</name>
    <dbReference type="NCBI Taxonomy" id="312017"/>
    <lineage>
        <taxon>Eukaryota</taxon>
        <taxon>Sar</taxon>
        <taxon>Alveolata</taxon>
        <taxon>Ciliophora</taxon>
        <taxon>Intramacronucleata</taxon>
        <taxon>Oligohymenophorea</taxon>
        <taxon>Hymenostomatida</taxon>
        <taxon>Tetrahymenina</taxon>
        <taxon>Tetrahymenidae</taxon>
        <taxon>Tetrahymena</taxon>
    </lineage>
</organism>
<dbReference type="PANTHER" id="PTHR10942">
    <property type="entry name" value="LEISHMANOLYSIN-LIKE PEPTIDASE"/>
    <property type="match status" value="1"/>
</dbReference>
<keyword evidence="6 8" id="KW-0482">Metalloprotease</keyword>
<dbReference type="InterPro" id="IPR009030">
    <property type="entry name" value="Growth_fac_rcpt_cys_sf"/>
</dbReference>
<dbReference type="GO" id="GO:0005737">
    <property type="term" value="C:cytoplasm"/>
    <property type="evidence" value="ECO:0007669"/>
    <property type="project" value="TreeGrafter"/>
</dbReference>
<dbReference type="Gene3D" id="2.10.220.10">
    <property type="entry name" value="Hormone Receptor, Insulin-like Growth Factor Receptor 1, Chain A, domain 2"/>
    <property type="match status" value="5"/>
</dbReference>
<comment type="caution">
    <text evidence="9">Lacks conserved residue(s) required for the propagation of feature annotation.</text>
</comment>
<feature type="signal peptide" evidence="10">
    <location>
        <begin position="1"/>
        <end position="21"/>
    </location>
</feature>
<feature type="active site" evidence="7">
    <location>
        <position position="204"/>
    </location>
</feature>
<dbReference type="GO" id="GO:0006508">
    <property type="term" value="P:proteolysis"/>
    <property type="evidence" value="ECO:0007669"/>
    <property type="project" value="UniProtKB-KW"/>
</dbReference>
<dbReference type="PROSITE" id="PS50026">
    <property type="entry name" value="EGF_3"/>
    <property type="match status" value="1"/>
</dbReference>
<feature type="binding site" evidence="8">
    <location>
        <position position="285"/>
    </location>
    <ligand>
        <name>Zn(2+)</name>
        <dbReference type="ChEBI" id="CHEBI:29105"/>
        <note>catalytic</note>
    </ligand>
</feature>
<dbReference type="SMR" id="I7MIG4"/>
<dbReference type="CDD" id="cd00064">
    <property type="entry name" value="FU"/>
    <property type="match status" value="1"/>
</dbReference>
<keyword evidence="2" id="KW-0645">Protease</keyword>
<dbReference type="OrthoDB" id="238768at2759"/>
<dbReference type="OMA" id="THCESDI"/>
<feature type="disulfide bond" evidence="9">
    <location>
        <begin position="518"/>
        <end position="527"/>
    </location>
</feature>
<dbReference type="InParanoid" id="I7MIG4"/>
<feature type="binding site" evidence="8">
    <location>
        <position position="207"/>
    </location>
    <ligand>
        <name>Zn(2+)</name>
        <dbReference type="ChEBI" id="CHEBI:29105"/>
        <note>catalytic</note>
    </ligand>
</feature>
<dbReference type="PANTHER" id="PTHR10942:SF0">
    <property type="entry name" value="LEISHMANOLYSIN-LIKE PEPTIDASE"/>
    <property type="match status" value="1"/>
</dbReference>
<dbReference type="GO" id="GO:0016020">
    <property type="term" value="C:membrane"/>
    <property type="evidence" value="ECO:0007669"/>
    <property type="project" value="InterPro"/>
</dbReference>
<comment type="cofactor">
    <cofactor evidence="8">
        <name>Zn(2+)</name>
        <dbReference type="ChEBI" id="CHEBI:29105"/>
    </cofactor>
    <text evidence="8">Binds 1 zinc ion per subunit.</text>
</comment>
<dbReference type="Gene3D" id="3.90.132.10">
    <property type="entry name" value="Leishmanolysin , domain 2"/>
    <property type="match status" value="1"/>
</dbReference>
<dbReference type="InterPro" id="IPR000742">
    <property type="entry name" value="EGF"/>
</dbReference>
<keyword evidence="4" id="KW-0378">Hydrolase</keyword>
<dbReference type="Pfam" id="PF01457">
    <property type="entry name" value="Peptidase_M8"/>
    <property type="match status" value="2"/>
</dbReference>
<dbReference type="FunFam" id="3.90.132.10:FF:000001">
    <property type="entry name" value="leishmanolysin-like peptidase isoform X2"/>
    <property type="match status" value="1"/>
</dbReference>
<dbReference type="HOGENOM" id="CLU_296394_0_0_1"/>
<evidence type="ECO:0000313" key="12">
    <source>
        <dbReference type="EMBL" id="EAS04388.1"/>
    </source>
</evidence>
<dbReference type="EMBL" id="GG662449">
    <property type="protein sequence ID" value="EAS04388.1"/>
    <property type="molecule type" value="Genomic_DNA"/>
</dbReference>
<evidence type="ECO:0000256" key="8">
    <source>
        <dbReference type="PIRSR" id="PIRSR601577-2"/>
    </source>
</evidence>
<dbReference type="Gene3D" id="3.10.170.20">
    <property type="match status" value="1"/>
</dbReference>
<dbReference type="InterPro" id="IPR001577">
    <property type="entry name" value="Peptidase_M8"/>
</dbReference>
<dbReference type="InterPro" id="IPR006212">
    <property type="entry name" value="Furin_repeat"/>
</dbReference>
<keyword evidence="3 8" id="KW-0479">Metal-binding</keyword>
<name>I7MIG4_TETTS</name>
<dbReference type="GO" id="GO:0004222">
    <property type="term" value="F:metalloendopeptidase activity"/>
    <property type="evidence" value="ECO:0007669"/>
    <property type="project" value="InterPro"/>
</dbReference>
<dbReference type="Proteomes" id="UP000009168">
    <property type="component" value="Unassembled WGS sequence"/>
</dbReference>
<evidence type="ECO:0000313" key="13">
    <source>
        <dbReference type="Proteomes" id="UP000009168"/>
    </source>
</evidence>
<reference evidence="13" key="1">
    <citation type="journal article" date="2006" name="PLoS Biol.">
        <title>Macronuclear genome sequence of the ciliate Tetrahymena thermophila, a model eukaryote.</title>
        <authorList>
            <person name="Eisen J.A."/>
            <person name="Coyne R.S."/>
            <person name="Wu M."/>
            <person name="Wu D."/>
            <person name="Thiagarajan M."/>
            <person name="Wortman J.R."/>
            <person name="Badger J.H."/>
            <person name="Ren Q."/>
            <person name="Amedeo P."/>
            <person name="Jones K.M."/>
            <person name="Tallon L.J."/>
            <person name="Delcher A.L."/>
            <person name="Salzberg S.L."/>
            <person name="Silva J.C."/>
            <person name="Haas B.J."/>
            <person name="Majoros W.H."/>
            <person name="Farzad M."/>
            <person name="Carlton J.M."/>
            <person name="Smith R.K. Jr."/>
            <person name="Garg J."/>
            <person name="Pearlman R.E."/>
            <person name="Karrer K.M."/>
            <person name="Sun L."/>
            <person name="Manning G."/>
            <person name="Elde N.C."/>
            <person name="Turkewitz A.P."/>
            <person name="Asai D.J."/>
            <person name="Wilkes D.E."/>
            <person name="Wang Y."/>
            <person name="Cai H."/>
            <person name="Collins K."/>
            <person name="Stewart B.A."/>
            <person name="Lee S.R."/>
            <person name="Wilamowska K."/>
            <person name="Weinberg Z."/>
            <person name="Ruzzo W.L."/>
            <person name="Wloga D."/>
            <person name="Gaertig J."/>
            <person name="Frankel J."/>
            <person name="Tsao C.-C."/>
            <person name="Gorovsky M.A."/>
            <person name="Keeling P.J."/>
            <person name="Waller R.F."/>
            <person name="Patron N.J."/>
            <person name="Cherry J.M."/>
            <person name="Stover N.A."/>
            <person name="Krieger C.J."/>
            <person name="del Toro C."/>
            <person name="Ryder H.F."/>
            <person name="Williamson S.C."/>
            <person name="Barbeau R.A."/>
            <person name="Hamilton E.P."/>
            <person name="Orias E."/>
        </authorList>
    </citation>
    <scope>NUCLEOTIDE SEQUENCE [LARGE SCALE GENOMIC DNA]</scope>
    <source>
        <strain evidence="13">SB210</strain>
    </source>
</reference>
<sequence length="966" mass="107664">MKIIIQSLLVFTVCIIPLIIGECQHDSNEEIKRFQEEFSQQYFNSILPNHQNQNNLRKLQNSQDLQNIRVTLDFSYLDTLQLGITDKQKAYIQKISKIAAQFITKLIKVKPLTGNNIYGSNLRCIDIAVPINDQKIGVENSDLNLYIIYFNSGSSALANAASCFMNPVYQRPTFGRVSFNIGYLTNTNPNSFKFQLDLQVLLHEIIHVLGFSSDSMQYWIDPDTQKPYKLSGISKINTYQTIRGFKTLILTSKNVTDIARKHYNCSQIIGMQIENQGGSGSAGSHWERTVIMNELMTAQQVSIGATLSQFTIALLKDTGFWGDVNINIAGQILWGKNQGCDFYNQACQSSNKANFQEFVSSSSVEGCSLTNDGYGVGINDGFSDNCYYIQPYSNMLCTDLSNQNNSQTDLKLESYSTNSRCIMSTLTKPGMLGSFSSKSRCHESLCSSDFSTITITIKQLNMTIECNQPGQSKVINYNNKKIGDLECPKNFNYFCSNNQQCVNNCSSNGLCINKICHCAEGFTGVDCSISCNYFYENGSCVNNCSNGNFANPDKTCRSSCPDGYFGDTKTNQCQQCDFSCKQCNGPPSSSQSLQKNCTQCTLYKYLYSGNCLDQCPTGYYGDILSQECKKCGSGCLNCENSQKCIQCDSTIGLVLNQGICGSQNCDQFNNCNQCSAISKTCIDCKSGFYLINQNCVTPDQCGDGYYANKNNKLCEKCGDGCVKCSNLDLCNECAVGYRLTDGICTNCIFPCKKCDQINKSQCQMCESGYFLYQNSICVNKCPKNTYLDPVSQICYPCQKGCVDCQNQLKCNQCDEISGYYLFDNQQCVLKGDCFSPCLVCQDPKNPKICSKCQDSFSLQDNLCVQQCKSGYYSQKINGINTCLKCSDSCQQCSYQADKCSTCSNEKVLYNDKCLTQCPQDYIKSNNNICKKAYDDTINNSSKNLTICGFEKVYIIGFIIIIITTFI</sequence>
<evidence type="ECO:0000256" key="1">
    <source>
        <dbReference type="ARBA" id="ARBA00005860"/>
    </source>
</evidence>
<dbReference type="PROSITE" id="PS00022">
    <property type="entry name" value="EGF_1"/>
    <property type="match status" value="1"/>
</dbReference>